<feature type="compositionally biased region" description="Basic and acidic residues" evidence="9">
    <location>
        <begin position="188"/>
        <end position="208"/>
    </location>
</feature>
<feature type="compositionally biased region" description="Basic and acidic residues" evidence="9">
    <location>
        <begin position="57"/>
        <end position="179"/>
    </location>
</feature>
<feature type="compositionally biased region" description="Basic and acidic residues" evidence="9">
    <location>
        <begin position="28"/>
        <end position="50"/>
    </location>
</feature>
<dbReference type="KEGG" id="tpal:117649598"/>
<dbReference type="GO" id="GO:0005886">
    <property type="term" value="C:plasma membrane"/>
    <property type="evidence" value="ECO:0007669"/>
    <property type="project" value="UniProtKB-SubCell"/>
</dbReference>
<dbReference type="Pfam" id="PF01431">
    <property type="entry name" value="Peptidase_M13"/>
    <property type="match status" value="1"/>
</dbReference>
<keyword evidence="4" id="KW-0645">Protease</keyword>
<comment type="similarity">
    <text evidence="3">Belongs to the peptidase M13 family.</text>
</comment>
<dbReference type="GO" id="GO:0004222">
    <property type="term" value="F:metalloendopeptidase activity"/>
    <property type="evidence" value="ECO:0007669"/>
    <property type="project" value="InterPro"/>
</dbReference>
<dbReference type="GO" id="GO:0016485">
    <property type="term" value="P:protein processing"/>
    <property type="evidence" value="ECO:0007669"/>
    <property type="project" value="TreeGrafter"/>
</dbReference>
<dbReference type="CDD" id="cd08662">
    <property type="entry name" value="M13"/>
    <property type="match status" value="1"/>
</dbReference>
<feature type="compositionally biased region" description="Basic and acidic residues" evidence="9">
    <location>
        <begin position="219"/>
        <end position="278"/>
    </location>
</feature>
<evidence type="ECO:0000256" key="8">
    <source>
        <dbReference type="ARBA" id="ARBA00023049"/>
    </source>
</evidence>
<dbReference type="InterPro" id="IPR042089">
    <property type="entry name" value="Peptidase_M13_dom_2"/>
</dbReference>
<keyword evidence="10" id="KW-1133">Transmembrane helix</keyword>
<name>A0A6P8ZTP1_THRPL</name>
<feature type="transmembrane region" description="Helical" evidence="10">
    <location>
        <begin position="345"/>
        <end position="372"/>
    </location>
</feature>
<evidence type="ECO:0000256" key="9">
    <source>
        <dbReference type="SAM" id="MobiDB-lite"/>
    </source>
</evidence>
<feature type="compositionally biased region" description="Low complexity" evidence="9">
    <location>
        <begin position="209"/>
        <end position="218"/>
    </location>
</feature>
<feature type="compositionally biased region" description="Polar residues" evidence="9">
    <location>
        <begin position="1"/>
        <end position="10"/>
    </location>
</feature>
<evidence type="ECO:0000256" key="6">
    <source>
        <dbReference type="ARBA" id="ARBA00022801"/>
    </source>
</evidence>
<dbReference type="GeneID" id="117649598"/>
<keyword evidence="8" id="KW-0482">Metalloprotease</keyword>
<protein>
    <submittedName>
        <fullName evidence="14">Endothelin-converting enzyme homolog</fullName>
    </submittedName>
</protein>
<dbReference type="InterPro" id="IPR018497">
    <property type="entry name" value="Peptidase_M13_C"/>
</dbReference>
<evidence type="ECO:0000256" key="1">
    <source>
        <dbReference type="ARBA" id="ARBA00001947"/>
    </source>
</evidence>
<dbReference type="InParanoid" id="A0A6P8ZTP1"/>
<evidence type="ECO:0000313" key="13">
    <source>
        <dbReference type="Proteomes" id="UP000515158"/>
    </source>
</evidence>
<keyword evidence="10" id="KW-0812">Transmembrane</keyword>
<evidence type="ECO:0000256" key="2">
    <source>
        <dbReference type="ARBA" id="ARBA00004401"/>
    </source>
</evidence>
<keyword evidence="5" id="KW-0479">Metal-binding</keyword>
<feature type="domain" description="Peptidase M13 N-terminal" evidence="12">
    <location>
        <begin position="717"/>
        <end position="883"/>
    </location>
</feature>
<dbReference type="Gene3D" id="3.40.390.10">
    <property type="entry name" value="Collagenase (Catalytic Domain)"/>
    <property type="match status" value="1"/>
</dbReference>
<organism evidence="14">
    <name type="scientific">Thrips palmi</name>
    <name type="common">Melon thrips</name>
    <dbReference type="NCBI Taxonomy" id="161013"/>
    <lineage>
        <taxon>Eukaryota</taxon>
        <taxon>Metazoa</taxon>
        <taxon>Ecdysozoa</taxon>
        <taxon>Arthropoda</taxon>
        <taxon>Hexapoda</taxon>
        <taxon>Insecta</taxon>
        <taxon>Pterygota</taxon>
        <taxon>Neoptera</taxon>
        <taxon>Paraneoptera</taxon>
        <taxon>Thysanoptera</taxon>
        <taxon>Terebrantia</taxon>
        <taxon>Thripoidea</taxon>
        <taxon>Thripidae</taxon>
        <taxon>Thrips</taxon>
    </lineage>
</organism>
<evidence type="ECO:0000259" key="11">
    <source>
        <dbReference type="Pfam" id="PF01431"/>
    </source>
</evidence>
<dbReference type="Proteomes" id="UP000515158">
    <property type="component" value="Unplaced"/>
</dbReference>
<dbReference type="AlphaFoldDB" id="A0A6P8ZTP1"/>
<reference evidence="14" key="1">
    <citation type="submission" date="2025-08" db="UniProtKB">
        <authorList>
            <consortium name="RefSeq"/>
        </authorList>
    </citation>
    <scope>IDENTIFICATION</scope>
    <source>
        <tissue evidence="14">Total insect</tissue>
    </source>
</reference>
<dbReference type="InterPro" id="IPR008753">
    <property type="entry name" value="Peptidase_M13_N"/>
</dbReference>
<dbReference type="RefSeq" id="XP_034248381.1">
    <property type="nucleotide sequence ID" value="XM_034392490.1"/>
</dbReference>
<comment type="cofactor">
    <cofactor evidence="1">
        <name>Zn(2+)</name>
        <dbReference type="ChEBI" id="CHEBI:29105"/>
    </cofactor>
</comment>
<dbReference type="Pfam" id="PF05649">
    <property type="entry name" value="Peptidase_M13_N"/>
    <property type="match status" value="2"/>
</dbReference>
<accession>A0A6P8ZTP1</accession>
<dbReference type="InterPro" id="IPR024079">
    <property type="entry name" value="MetalloPept_cat_dom_sf"/>
</dbReference>
<keyword evidence="7" id="KW-0862">Zinc</keyword>
<dbReference type="SUPFAM" id="SSF55486">
    <property type="entry name" value="Metalloproteases ('zincins'), catalytic domain"/>
    <property type="match status" value="2"/>
</dbReference>
<keyword evidence="13" id="KW-1185">Reference proteome</keyword>
<keyword evidence="10" id="KW-0472">Membrane</keyword>
<comment type="subcellular location">
    <subcellularLocation>
        <location evidence="2">Cell membrane</location>
        <topology evidence="2">Single-pass type II membrane protein</topology>
    </subcellularLocation>
</comment>
<feature type="domain" description="Peptidase M13 C-terminal" evidence="11">
    <location>
        <begin position="949"/>
        <end position="1150"/>
    </location>
</feature>
<keyword evidence="6" id="KW-0378">Hydrolase</keyword>
<dbReference type="PRINTS" id="PR00786">
    <property type="entry name" value="NEPRILYSIN"/>
</dbReference>
<sequence>MSVAQGSTPSARPRTLQDSRLAGLDNLLDSRRAPRPDNRLENRRGNHLDKYLPSADSRQDNQRANRPQDNRSEIRQESHPGNREDKSREKRQDYRLENRKDNRLENGPDNRLENRQENRQENHQGNRLENHQDTRLVSHPESHRDDRQEHSHKNRQDNLSDDLHRNRPDNRPENLRVNRQENPPVDVQENRAANRPDNDRVNRQDNRQENNISSNNRINRQEVRPDNHQDVRRDDGQDVRQDNRHENRPETRPDVRQETRQHIRQESRQENRLEKIQEDSQDNSLDSPQDARKKRTPDDRRAAPKGLDQASPLGSHLGSTEELVTVSTRRARLRRLLRRPDSKRLLVAAGALAVLVLLLVIALVVVSTVYYAKYRMWSSEECRSDQCIQSAAMLLQGIDHSVDPCQDFYRYTCGRWPQAHPVQDAHIYNSWFLERQDAQQRRVIDVLQLNVTDKDPKPVVMMHNFYKSCTDTDQLEQLGLDPMLDLLANLSLPRGMPTRATAEGWPLAKTLAAAQRFLSKDILVEIGLEKDDAKPDNDTYIIHLLPPQNNNPLPEVPGLVGLVGLVPEDPEHPPGAGPTAIPAGLSSKELVVLRISYMARIMAIVDAAAHEDSPDYETNTTEVSAAALRLLLVDSQLNSATSQSKDPAGEKPLRTTFRQLTEMMVNATMQPAATTPADVELLSPSPPAATTSAPAATTAAPVVTTAAPVETTPAPVVTTIDFAQYLEVLLEGLNATIDVDNDPILVSDPSYFKMLAVVLSQSKPETIQRLVWWKVVETVSPHTAQVFRDMKHTLLSTVYKGLQPTSRTKFCVRAVKTFMHMAVSYQMAVANPLKDTANRVREMLSDITAGFSELVHAVRWMDGATKAATLDKAAAIKAFIGYPDWLLEDGELERFYEGVTMDAGQFLWNMLNMKAREVKGLLGAIAPKDEKEGKGKAKDRWATDPIEVNAFYSRAINSIAIPAGILQVPFYYLGLEALNYGAIGAILGHELTHGFDIEGKEYDKKGLRNSWWRPEVTKDYNDRAQCFVRQYDKYNVSSAQRVNGSFTLAENIADNGGIREAFLGYRRYTRRHGAEPALPGLNKYTHEQLFFLSFANVWCHNSDVQFDVMQLRDSHSPARFRVIGALSNFPAFAETWHCPAASPMNPDSKCIIW</sequence>
<evidence type="ECO:0000256" key="3">
    <source>
        <dbReference type="ARBA" id="ARBA00007357"/>
    </source>
</evidence>
<dbReference type="Gene3D" id="1.10.1380.10">
    <property type="entry name" value="Neutral endopeptidase , domain2"/>
    <property type="match status" value="1"/>
</dbReference>
<feature type="region of interest" description="Disordered" evidence="9">
    <location>
        <begin position="1"/>
        <end position="321"/>
    </location>
</feature>
<dbReference type="PROSITE" id="PS51885">
    <property type="entry name" value="NEPRILYSIN"/>
    <property type="match status" value="1"/>
</dbReference>
<evidence type="ECO:0000256" key="5">
    <source>
        <dbReference type="ARBA" id="ARBA00022723"/>
    </source>
</evidence>
<dbReference type="InterPro" id="IPR000718">
    <property type="entry name" value="Peptidase_M13"/>
</dbReference>
<feature type="domain" description="Peptidase M13 N-terminal" evidence="12">
    <location>
        <begin position="404"/>
        <end position="548"/>
    </location>
</feature>
<evidence type="ECO:0000313" key="14">
    <source>
        <dbReference type="RefSeq" id="XP_034248381.1"/>
    </source>
</evidence>
<evidence type="ECO:0000256" key="10">
    <source>
        <dbReference type="SAM" id="Phobius"/>
    </source>
</evidence>
<evidence type="ECO:0000259" key="12">
    <source>
        <dbReference type="Pfam" id="PF05649"/>
    </source>
</evidence>
<dbReference type="PANTHER" id="PTHR11733">
    <property type="entry name" value="ZINC METALLOPROTEASE FAMILY M13 NEPRILYSIN-RELATED"/>
    <property type="match status" value="1"/>
</dbReference>
<dbReference type="GO" id="GO:0046872">
    <property type="term" value="F:metal ion binding"/>
    <property type="evidence" value="ECO:0007669"/>
    <property type="project" value="UniProtKB-KW"/>
</dbReference>
<gene>
    <name evidence="14" type="primary">LOC117649598</name>
</gene>
<dbReference type="OrthoDB" id="6475849at2759"/>
<proteinExistence type="inferred from homology"/>
<evidence type="ECO:0000256" key="4">
    <source>
        <dbReference type="ARBA" id="ARBA00022670"/>
    </source>
</evidence>
<dbReference type="PANTHER" id="PTHR11733:SF133">
    <property type="entry name" value="PHOSPHATE-REGULATING NEUTRAL ENDOPEPTIDASE PHEX"/>
    <property type="match status" value="1"/>
</dbReference>
<evidence type="ECO:0000256" key="7">
    <source>
        <dbReference type="ARBA" id="ARBA00022833"/>
    </source>
</evidence>